<dbReference type="KEGG" id="amon:H9L24_17695"/>
<organism evidence="1 2">
    <name type="scientific">Paenacidovorax monticola</name>
    <dbReference type="NCBI Taxonomy" id="1926868"/>
    <lineage>
        <taxon>Bacteria</taxon>
        <taxon>Pseudomonadati</taxon>
        <taxon>Pseudomonadota</taxon>
        <taxon>Betaproteobacteria</taxon>
        <taxon>Burkholderiales</taxon>
        <taxon>Comamonadaceae</taxon>
        <taxon>Paenacidovorax</taxon>
    </lineage>
</organism>
<proteinExistence type="predicted"/>
<dbReference type="InterPro" id="IPR021317">
    <property type="entry name" value="DUF2917"/>
</dbReference>
<dbReference type="Pfam" id="PF11142">
    <property type="entry name" value="DUF2917"/>
    <property type="match status" value="1"/>
</dbReference>
<evidence type="ECO:0000313" key="1">
    <source>
        <dbReference type="EMBL" id="QNP58764.1"/>
    </source>
</evidence>
<gene>
    <name evidence="1" type="ORF">H9L24_17695</name>
</gene>
<evidence type="ECO:0000313" key="2">
    <source>
        <dbReference type="Proteomes" id="UP000516057"/>
    </source>
</evidence>
<accession>A0A7H0HDZ8</accession>
<dbReference type="Proteomes" id="UP000516057">
    <property type="component" value="Chromosome"/>
</dbReference>
<protein>
    <submittedName>
        <fullName evidence="1">DUF2917 domain-containing protein</fullName>
    </submittedName>
</protein>
<sequence length="125" mass="13234">MRASNVLNLQQSSASGRGAAQGVCTLAAGAAHSLRPRRPLSLRVAQGRAWVTLDNGPHGLGEAAGDVFLHAGQTLWVAAGQHAVVEPVGSEPLQYRIAGAERPLALRRWWQRAQMGPYGDEVCCA</sequence>
<name>A0A7H0HDZ8_9BURK</name>
<keyword evidence="2" id="KW-1185">Reference proteome</keyword>
<dbReference type="RefSeq" id="WP_187735749.1">
    <property type="nucleotide sequence ID" value="NZ_CP060790.1"/>
</dbReference>
<reference evidence="1 2" key="1">
    <citation type="submission" date="2020-08" db="EMBL/GenBank/DDBJ databases">
        <title>Genome sequence of Acidovorax monticola KACC 19171T.</title>
        <authorList>
            <person name="Hyun D.-W."/>
            <person name="Bae J.-W."/>
        </authorList>
    </citation>
    <scope>NUCLEOTIDE SEQUENCE [LARGE SCALE GENOMIC DNA]</scope>
    <source>
        <strain evidence="1 2">KACC 19171</strain>
    </source>
</reference>
<dbReference type="EMBL" id="CP060790">
    <property type="protein sequence ID" value="QNP58764.1"/>
    <property type="molecule type" value="Genomic_DNA"/>
</dbReference>
<dbReference type="AlphaFoldDB" id="A0A7H0HDZ8"/>